<reference evidence="13 14" key="1">
    <citation type="journal article" date="2015" name="Genome Announc.">
        <title>Draft Genome Sequences of Marine Isolates of Thalassomonas viridans and Thalassomonas actiniarum.</title>
        <authorList>
            <person name="Olonade I."/>
            <person name="van Zyl L.J."/>
            <person name="Trindade M."/>
        </authorList>
    </citation>
    <scope>NUCLEOTIDE SEQUENCE [LARGE SCALE GENOMIC DNA]</scope>
    <source>
        <strain evidence="13 14">A5K-106</strain>
    </source>
</reference>
<dbReference type="InterPro" id="IPR007838">
    <property type="entry name" value="Cell_div_ZapA-like"/>
</dbReference>
<evidence type="ECO:0000313" key="14">
    <source>
        <dbReference type="Proteomes" id="UP000032568"/>
    </source>
</evidence>
<keyword evidence="6 12" id="KW-0175">Coiled coil</keyword>
<evidence type="ECO:0000256" key="6">
    <source>
        <dbReference type="ARBA" id="ARBA00023054"/>
    </source>
</evidence>
<feature type="coiled-coil region" evidence="12">
    <location>
        <begin position="58"/>
        <end position="96"/>
    </location>
</feature>
<dbReference type="AlphaFoldDB" id="A0AAE9YNG1"/>
<evidence type="ECO:0000256" key="9">
    <source>
        <dbReference type="ARBA" id="ARBA00024910"/>
    </source>
</evidence>
<dbReference type="GO" id="GO:0032153">
    <property type="term" value="C:cell division site"/>
    <property type="evidence" value="ECO:0007669"/>
    <property type="project" value="TreeGrafter"/>
</dbReference>
<dbReference type="GO" id="GO:0005829">
    <property type="term" value="C:cytosol"/>
    <property type="evidence" value="ECO:0007669"/>
    <property type="project" value="TreeGrafter"/>
</dbReference>
<proteinExistence type="inferred from homology"/>
<comment type="function">
    <text evidence="9">Activator of cell division through the inhibition of FtsZ GTPase activity, therefore promoting FtsZ assembly into bundles of protofilaments necessary for the formation of the division Z ring. It is recruited early at mid-cell but it is not essential for cell division.</text>
</comment>
<dbReference type="GO" id="GO:0030428">
    <property type="term" value="C:cell septum"/>
    <property type="evidence" value="ECO:0007669"/>
    <property type="project" value="TreeGrafter"/>
</dbReference>
<evidence type="ECO:0000256" key="1">
    <source>
        <dbReference type="ARBA" id="ARBA00004496"/>
    </source>
</evidence>
<dbReference type="PANTHER" id="PTHR34981:SF1">
    <property type="entry name" value="CELL DIVISION PROTEIN ZAPA"/>
    <property type="match status" value="1"/>
</dbReference>
<comment type="subcellular location">
    <subcellularLocation>
        <location evidence="1">Cytoplasm</location>
    </subcellularLocation>
</comment>
<organism evidence="13 14">
    <name type="scientific">Thalassomonas actiniarum</name>
    <dbReference type="NCBI Taxonomy" id="485447"/>
    <lineage>
        <taxon>Bacteria</taxon>
        <taxon>Pseudomonadati</taxon>
        <taxon>Pseudomonadota</taxon>
        <taxon>Gammaproteobacteria</taxon>
        <taxon>Alteromonadales</taxon>
        <taxon>Colwelliaceae</taxon>
        <taxon>Thalassomonas</taxon>
    </lineage>
</organism>
<comment type="subunit">
    <text evidence="10">Homodimer. Interacts with FtsZ.</text>
</comment>
<evidence type="ECO:0000256" key="4">
    <source>
        <dbReference type="ARBA" id="ARBA00022490"/>
    </source>
</evidence>
<dbReference type="EMBL" id="CP059735">
    <property type="protein sequence ID" value="WDD97902.1"/>
    <property type="molecule type" value="Genomic_DNA"/>
</dbReference>
<gene>
    <name evidence="13" type="primary">zapA</name>
    <name evidence="13" type="ORF">SG35_021815</name>
</gene>
<dbReference type="GO" id="GO:0000921">
    <property type="term" value="P:septin ring assembly"/>
    <property type="evidence" value="ECO:0007669"/>
    <property type="project" value="TreeGrafter"/>
</dbReference>
<evidence type="ECO:0000256" key="5">
    <source>
        <dbReference type="ARBA" id="ARBA00022618"/>
    </source>
</evidence>
<keyword evidence="4" id="KW-0963">Cytoplasm</keyword>
<evidence type="ECO:0000313" key="13">
    <source>
        <dbReference type="EMBL" id="WDD97902.1"/>
    </source>
</evidence>
<keyword evidence="8" id="KW-0131">Cell cycle</keyword>
<comment type="similarity">
    <text evidence="2">Belongs to the ZapA family. Type 1 subfamily.</text>
</comment>
<dbReference type="InterPro" id="IPR036192">
    <property type="entry name" value="Cell_div_ZapA-like_sf"/>
</dbReference>
<evidence type="ECO:0000256" key="7">
    <source>
        <dbReference type="ARBA" id="ARBA00023210"/>
    </source>
</evidence>
<name>A0AAE9YNG1_9GAMM</name>
<dbReference type="RefSeq" id="WP_044836214.1">
    <property type="nucleotide sequence ID" value="NZ_CP059735.1"/>
</dbReference>
<evidence type="ECO:0000256" key="11">
    <source>
        <dbReference type="ARBA" id="ARBA00033158"/>
    </source>
</evidence>
<evidence type="ECO:0000256" key="12">
    <source>
        <dbReference type="SAM" id="Coils"/>
    </source>
</evidence>
<dbReference type="Pfam" id="PF05164">
    <property type="entry name" value="ZapA"/>
    <property type="match status" value="1"/>
</dbReference>
<evidence type="ECO:0000256" key="10">
    <source>
        <dbReference type="ARBA" id="ARBA00026068"/>
    </source>
</evidence>
<dbReference type="SUPFAM" id="SSF102829">
    <property type="entry name" value="Cell division protein ZapA-like"/>
    <property type="match status" value="1"/>
</dbReference>
<evidence type="ECO:0000256" key="8">
    <source>
        <dbReference type="ARBA" id="ARBA00023306"/>
    </source>
</evidence>
<dbReference type="GO" id="GO:0043093">
    <property type="term" value="P:FtsZ-dependent cytokinesis"/>
    <property type="evidence" value="ECO:0007669"/>
    <property type="project" value="TreeGrafter"/>
</dbReference>
<dbReference type="Proteomes" id="UP000032568">
    <property type="component" value="Chromosome"/>
</dbReference>
<dbReference type="GO" id="GO:0000917">
    <property type="term" value="P:division septum assembly"/>
    <property type="evidence" value="ECO:0007669"/>
    <property type="project" value="UniProtKB-KW"/>
</dbReference>
<keyword evidence="7" id="KW-0717">Septation</keyword>
<evidence type="ECO:0000256" key="3">
    <source>
        <dbReference type="ARBA" id="ARBA00015195"/>
    </source>
</evidence>
<protein>
    <recommendedName>
        <fullName evidence="3">Cell division protein ZapA</fullName>
    </recommendedName>
    <alternativeName>
        <fullName evidence="11">Z ring-associated protein ZapA</fullName>
    </alternativeName>
</protein>
<dbReference type="Gene3D" id="3.30.160.880">
    <property type="entry name" value="Cell division protein ZapA protomer, N-terminal domain"/>
    <property type="match status" value="1"/>
</dbReference>
<reference evidence="13 14" key="2">
    <citation type="journal article" date="2022" name="Mar. Drugs">
        <title>Bioassay-Guided Fractionation Leads to the Detection of Cholic Acid Generated by the Rare Thalassomonas sp.</title>
        <authorList>
            <person name="Pheiffer F."/>
            <person name="Schneider Y.K."/>
            <person name="Hansen E.H."/>
            <person name="Andersen J.H."/>
            <person name="Isaksson J."/>
            <person name="Busche T."/>
            <person name="R C."/>
            <person name="Kalinowski J."/>
            <person name="Zyl L.V."/>
            <person name="Trindade M."/>
        </authorList>
    </citation>
    <scope>NUCLEOTIDE SEQUENCE [LARGE SCALE GENOMIC DNA]</scope>
    <source>
        <strain evidence="13 14">A5K-106</strain>
    </source>
</reference>
<accession>A0AAE9YNG1</accession>
<dbReference type="PANTHER" id="PTHR34981">
    <property type="entry name" value="CELL DIVISION PROTEIN ZAPA"/>
    <property type="match status" value="1"/>
</dbReference>
<keyword evidence="14" id="KW-1185">Reference proteome</keyword>
<sequence>MSPQTIEIKIADKRLKVACPQGQESALISAASELNARLEKTRSSPAVATLEQALLLTALNLSNDLLQLQQQKEQEQQQTQEQIQLLQATIEQALIEQKNSPEK</sequence>
<dbReference type="KEGG" id="tact:SG35_021815"/>
<dbReference type="InterPro" id="IPR042233">
    <property type="entry name" value="Cell_div_ZapA_N"/>
</dbReference>
<dbReference type="Gene3D" id="1.20.5.50">
    <property type="match status" value="1"/>
</dbReference>
<keyword evidence="5 13" id="KW-0132">Cell division</keyword>
<evidence type="ECO:0000256" key="2">
    <source>
        <dbReference type="ARBA" id="ARBA00010074"/>
    </source>
</evidence>